<dbReference type="KEGG" id="gji:H1R19_15460"/>
<dbReference type="Gene3D" id="3.10.560.10">
    <property type="entry name" value="Outer membrane lipoprotein wza domain like"/>
    <property type="match status" value="1"/>
</dbReference>
<dbReference type="SUPFAM" id="SSF47781">
    <property type="entry name" value="RuvA domain 2-like"/>
    <property type="match status" value="1"/>
</dbReference>
<dbReference type="RefSeq" id="WP_219849489.1">
    <property type="nucleotide sequence ID" value="NZ_CP059491.1"/>
</dbReference>
<dbReference type="GO" id="GO:0015628">
    <property type="term" value="P:protein secretion by the type II secretion system"/>
    <property type="evidence" value="ECO:0007669"/>
    <property type="project" value="TreeGrafter"/>
</dbReference>
<dbReference type="InterPro" id="IPR010994">
    <property type="entry name" value="RuvA_2-like"/>
</dbReference>
<keyword evidence="4" id="KW-0238">DNA-binding</keyword>
<protein>
    <submittedName>
        <fullName evidence="4">ComEA family DNA-binding protein</fullName>
    </submittedName>
</protein>
<evidence type="ECO:0000313" key="4">
    <source>
        <dbReference type="EMBL" id="QMT00310.1"/>
    </source>
</evidence>
<reference evidence="5" key="1">
    <citation type="submission" date="2020-07" db="EMBL/GenBank/DDBJ databases">
        <title>novel species isolated from the respiratory tract of Marmot.</title>
        <authorList>
            <person name="Zhang G."/>
        </authorList>
    </citation>
    <scope>NUCLEOTIDE SEQUENCE [LARGE SCALE GENOMIC DNA]</scope>
    <source>
        <strain evidence="5">686</strain>
    </source>
</reference>
<dbReference type="Pfam" id="PF10531">
    <property type="entry name" value="SLBB"/>
    <property type="match status" value="1"/>
</dbReference>
<feature type="domain" description="Helix-hairpin-helix DNA-binding motif class 1" evidence="3">
    <location>
        <begin position="319"/>
        <end position="338"/>
    </location>
</feature>
<dbReference type="NCBIfam" id="TIGR00426">
    <property type="entry name" value="competence protein ComEA helix-hairpin-helix repeat region"/>
    <property type="match status" value="1"/>
</dbReference>
<gene>
    <name evidence="4" type="ORF">H1R19_15460</name>
</gene>
<feature type="compositionally biased region" description="Low complexity" evidence="1">
    <location>
        <begin position="247"/>
        <end position="261"/>
    </location>
</feature>
<dbReference type="PANTHER" id="PTHR21180">
    <property type="entry name" value="ENDONUCLEASE/EXONUCLEASE/PHOSPHATASE FAMILY DOMAIN-CONTAINING PROTEIN 1"/>
    <property type="match status" value="1"/>
</dbReference>
<name>A0A7D7R8Q8_9ACTN</name>
<keyword evidence="2" id="KW-0472">Membrane</keyword>
<keyword evidence="5" id="KW-1185">Reference proteome</keyword>
<dbReference type="InterPro" id="IPR004509">
    <property type="entry name" value="Competence_ComEA_HhH"/>
</dbReference>
<dbReference type="Proteomes" id="UP000515663">
    <property type="component" value="Chromosome"/>
</dbReference>
<feature type="transmembrane region" description="Helical" evidence="2">
    <location>
        <begin position="111"/>
        <end position="131"/>
    </location>
</feature>
<feature type="domain" description="Helix-hairpin-helix DNA-binding motif class 1" evidence="3">
    <location>
        <begin position="289"/>
        <end position="308"/>
    </location>
</feature>
<dbReference type="EMBL" id="CP059491">
    <property type="protein sequence ID" value="QMT00310.1"/>
    <property type="molecule type" value="Genomic_DNA"/>
</dbReference>
<feature type="region of interest" description="Disordered" evidence="1">
    <location>
        <begin position="148"/>
        <end position="168"/>
    </location>
</feature>
<accession>A0A7D7R8Q8</accession>
<dbReference type="GO" id="GO:0006281">
    <property type="term" value="P:DNA repair"/>
    <property type="evidence" value="ECO:0007669"/>
    <property type="project" value="InterPro"/>
</dbReference>
<feature type="region of interest" description="Disordered" evidence="1">
    <location>
        <begin position="247"/>
        <end position="282"/>
    </location>
</feature>
<evidence type="ECO:0000259" key="3">
    <source>
        <dbReference type="SMART" id="SM00278"/>
    </source>
</evidence>
<evidence type="ECO:0000313" key="5">
    <source>
        <dbReference type="Proteomes" id="UP000515663"/>
    </source>
</evidence>
<dbReference type="AlphaFoldDB" id="A0A7D7R8Q8"/>
<keyword evidence="2" id="KW-1133">Transmembrane helix</keyword>
<dbReference type="SMART" id="SM00278">
    <property type="entry name" value="HhH1"/>
    <property type="match status" value="2"/>
</dbReference>
<feature type="compositionally biased region" description="Pro residues" evidence="1">
    <location>
        <begin position="158"/>
        <end position="168"/>
    </location>
</feature>
<dbReference type="GO" id="GO:0003677">
    <property type="term" value="F:DNA binding"/>
    <property type="evidence" value="ECO:0007669"/>
    <property type="project" value="UniProtKB-KW"/>
</dbReference>
<evidence type="ECO:0000256" key="2">
    <source>
        <dbReference type="SAM" id="Phobius"/>
    </source>
</evidence>
<evidence type="ECO:0000256" key="1">
    <source>
        <dbReference type="SAM" id="MobiDB-lite"/>
    </source>
</evidence>
<dbReference type="GO" id="GO:0015627">
    <property type="term" value="C:type II protein secretion system complex"/>
    <property type="evidence" value="ECO:0007669"/>
    <property type="project" value="TreeGrafter"/>
</dbReference>
<keyword evidence="2" id="KW-0812">Transmembrane</keyword>
<dbReference type="InterPro" id="IPR019554">
    <property type="entry name" value="Soluble_ligand-bd"/>
</dbReference>
<feature type="region of interest" description="Disordered" evidence="1">
    <location>
        <begin position="1"/>
        <end position="97"/>
    </location>
</feature>
<dbReference type="Gene3D" id="1.10.150.320">
    <property type="entry name" value="Photosystem II 12 kDa extrinsic protein"/>
    <property type="match status" value="1"/>
</dbReference>
<proteinExistence type="predicted"/>
<dbReference type="InterPro" id="IPR051675">
    <property type="entry name" value="Endo/Exo/Phosphatase_dom_1"/>
</dbReference>
<dbReference type="InterPro" id="IPR003583">
    <property type="entry name" value="Hlx-hairpin-Hlx_DNA-bd_motif"/>
</dbReference>
<dbReference type="Pfam" id="PF12836">
    <property type="entry name" value="HHH_3"/>
    <property type="match status" value="1"/>
</dbReference>
<organism evidence="4 5">
    <name type="scientific">Gordonia jinghuaiqii</name>
    <dbReference type="NCBI Taxonomy" id="2758710"/>
    <lineage>
        <taxon>Bacteria</taxon>
        <taxon>Bacillati</taxon>
        <taxon>Actinomycetota</taxon>
        <taxon>Actinomycetes</taxon>
        <taxon>Mycobacteriales</taxon>
        <taxon>Gordoniaceae</taxon>
        <taxon>Gordonia</taxon>
    </lineage>
</organism>
<dbReference type="PANTHER" id="PTHR21180:SF32">
    <property type="entry name" value="ENDONUCLEASE_EXONUCLEASE_PHOSPHATASE FAMILY DOMAIN-CONTAINING PROTEIN 1"/>
    <property type="match status" value="1"/>
</dbReference>
<feature type="compositionally biased region" description="Basic and acidic residues" evidence="1">
    <location>
        <begin position="75"/>
        <end position="92"/>
    </location>
</feature>
<sequence>MSASGRRNPLDRLGPVVEMPARRGEMSPASAQPDPPPEAADPDDFVGPVEEPEHPGWGIAGMPTWLDSPPPTRTPDPRERAGFLDDHPHDDDPLYDDDPIPRRRFAVAPPAAIALIAVGVIACVIAGFGLFGDSGSAPVVDFGSVAGSSAAPGMSVPPSTPPSAPGPTPTPTHMVVSVVGLVHKPGLVRLTPGARVAEAIDHAGGARKGADLLTLNLAQVLRDGDQILVGYAGGGQMSLRSAVVSAGGPGVSGAPPASGSSGASGGEPGSPAPAGGSDGLVNLNTATEADLDELPGVGPVTAKAILAWRERNGRFTSVDQLAEVDGIGPARLARLRDLVTV</sequence>